<proteinExistence type="predicted"/>
<accession>A0A7T8HLM7</accession>
<dbReference type="EMBL" id="CP045892">
    <property type="protein sequence ID" value="QQP52175.1"/>
    <property type="molecule type" value="Genomic_DNA"/>
</dbReference>
<name>A0A7T8HLM7_CALRO</name>
<dbReference type="Gene3D" id="1.20.58.890">
    <property type="match status" value="1"/>
</dbReference>
<evidence type="ECO:0000313" key="2">
    <source>
        <dbReference type="Proteomes" id="UP000595437"/>
    </source>
</evidence>
<gene>
    <name evidence="1" type="ORF">FKW44_004230</name>
</gene>
<evidence type="ECO:0000313" key="1">
    <source>
        <dbReference type="EMBL" id="QQP52175.1"/>
    </source>
</evidence>
<dbReference type="AlphaFoldDB" id="A0A7T8HLM7"/>
<protein>
    <submittedName>
        <fullName evidence="1">Uncharacterized protein</fullName>
    </submittedName>
</protein>
<organism evidence="1 2">
    <name type="scientific">Caligus rogercresseyi</name>
    <name type="common">Sea louse</name>
    <dbReference type="NCBI Taxonomy" id="217165"/>
    <lineage>
        <taxon>Eukaryota</taxon>
        <taxon>Metazoa</taxon>
        <taxon>Ecdysozoa</taxon>
        <taxon>Arthropoda</taxon>
        <taxon>Crustacea</taxon>
        <taxon>Multicrustacea</taxon>
        <taxon>Hexanauplia</taxon>
        <taxon>Copepoda</taxon>
        <taxon>Siphonostomatoida</taxon>
        <taxon>Caligidae</taxon>
        <taxon>Caligus</taxon>
    </lineage>
</organism>
<reference evidence="2" key="1">
    <citation type="submission" date="2021-01" db="EMBL/GenBank/DDBJ databases">
        <title>Caligus Genome Assembly.</title>
        <authorList>
            <person name="Gallardo-Escarate C."/>
        </authorList>
    </citation>
    <scope>NUCLEOTIDE SEQUENCE [LARGE SCALE GENOMIC DNA]</scope>
</reference>
<dbReference type="OrthoDB" id="6284251at2759"/>
<sequence length="167" mass="18728">MEESPEKKEFDLMSMLEVLDGIERGIEVFKVKAVALAEEQSSLESTLGIIISDFESQKGVDAEEVLVRAQSLSERLFGAAEILSTKALREVNNALKNFSDLKRKELEVLMNSTLGMDPSDRKFEGYFHACSIDDQKLIRTKLEKRLQELCALEAPNNSNKIASESNK</sequence>
<dbReference type="Proteomes" id="UP000595437">
    <property type="component" value="Chromosome 3"/>
</dbReference>
<keyword evidence="2" id="KW-1185">Reference proteome</keyword>